<evidence type="ECO:0000256" key="2">
    <source>
        <dbReference type="ARBA" id="ARBA00022763"/>
    </source>
</evidence>
<organism evidence="7 8">
    <name type="scientific">Daphnia galeata</name>
    <dbReference type="NCBI Taxonomy" id="27404"/>
    <lineage>
        <taxon>Eukaryota</taxon>
        <taxon>Metazoa</taxon>
        <taxon>Ecdysozoa</taxon>
        <taxon>Arthropoda</taxon>
        <taxon>Crustacea</taxon>
        <taxon>Branchiopoda</taxon>
        <taxon>Diplostraca</taxon>
        <taxon>Cladocera</taxon>
        <taxon>Anomopoda</taxon>
        <taxon>Daphniidae</taxon>
        <taxon>Daphnia</taxon>
    </lineage>
</organism>
<keyword evidence="2" id="KW-0227">DNA damage</keyword>
<dbReference type="SUPFAM" id="SSF56784">
    <property type="entry name" value="HAD-like"/>
    <property type="match status" value="1"/>
</dbReference>
<keyword evidence="3" id="KW-0378">Hydrolase</keyword>
<gene>
    <name evidence="7" type="ORF">DGAL_LOCUS16067</name>
</gene>
<dbReference type="NCBIfam" id="TIGR01662">
    <property type="entry name" value="HAD-SF-IIIA"/>
    <property type="match status" value="1"/>
</dbReference>
<dbReference type="EMBL" id="CAKKLH010000325">
    <property type="protein sequence ID" value="CAH0112352.1"/>
    <property type="molecule type" value="Genomic_DNA"/>
</dbReference>
<dbReference type="GO" id="GO:0005634">
    <property type="term" value="C:nucleus"/>
    <property type="evidence" value="ECO:0007669"/>
    <property type="project" value="UniProtKB-SubCell"/>
</dbReference>
<evidence type="ECO:0000256" key="4">
    <source>
        <dbReference type="ARBA" id="ARBA00023204"/>
    </source>
</evidence>
<name>A0A8J2S7W3_9CRUS</name>
<evidence type="ECO:0000313" key="7">
    <source>
        <dbReference type="EMBL" id="CAH0112352.1"/>
    </source>
</evidence>
<evidence type="ECO:0000256" key="3">
    <source>
        <dbReference type="ARBA" id="ARBA00022801"/>
    </source>
</evidence>
<keyword evidence="5" id="KW-0539">Nucleus</keyword>
<comment type="caution">
    <text evidence="7">The sequence shown here is derived from an EMBL/GenBank/DDBJ whole genome shotgun (WGS) entry which is preliminary data.</text>
</comment>
<dbReference type="InterPro" id="IPR006550">
    <property type="entry name" value="PNKP"/>
</dbReference>
<dbReference type="SUPFAM" id="SSF52540">
    <property type="entry name" value="P-loop containing nucleoside triphosphate hydrolases"/>
    <property type="match status" value="1"/>
</dbReference>
<dbReference type="InterPro" id="IPR006549">
    <property type="entry name" value="HAD-SF_hydro_IIIA"/>
</dbReference>
<dbReference type="Gene3D" id="3.40.50.300">
    <property type="entry name" value="P-loop containing nucleotide triphosphate hydrolases"/>
    <property type="match status" value="1"/>
</dbReference>
<dbReference type="GO" id="GO:0006281">
    <property type="term" value="P:DNA repair"/>
    <property type="evidence" value="ECO:0007669"/>
    <property type="project" value="UniProtKB-KW"/>
</dbReference>
<keyword evidence="8" id="KW-1185">Reference proteome</keyword>
<dbReference type="InterPro" id="IPR023214">
    <property type="entry name" value="HAD_sf"/>
</dbReference>
<dbReference type="SUPFAM" id="SSF49879">
    <property type="entry name" value="SMAD/FHA domain"/>
    <property type="match status" value="1"/>
</dbReference>
<dbReference type="GO" id="GO:0003690">
    <property type="term" value="F:double-stranded DNA binding"/>
    <property type="evidence" value="ECO:0007669"/>
    <property type="project" value="TreeGrafter"/>
</dbReference>
<comment type="subcellular location">
    <subcellularLocation>
        <location evidence="1">Nucleus</location>
    </subcellularLocation>
</comment>
<dbReference type="InterPro" id="IPR041388">
    <property type="entry name" value="FHA_2"/>
</dbReference>
<dbReference type="Pfam" id="PF13671">
    <property type="entry name" value="AAA_33"/>
    <property type="match status" value="1"/>
</dbReference>
<dbReference type="NCBIfam" id="TIGR01664">
    <property type="entry name" value="DNA-3'-Pase"/>
    <property type="match status" value="1"/>
</dbReference>
<evidence type="ECO:0000259" key="6">
    <source>
        <dbReference type="Pfam" id="PF17913"/>
    </source>
</evidence>
<evidence type="ECO:0000313" key="8">
    <source>
        <dbReference type="Proteomes" id="UP000789390"/>
    </source>
</evidence>
<dbReference type="PANTHER" id="PTHR12083:SF9">
    <property type="entry name" value="BIFUNCTIONAL POLYNUCLEOTIDE PHOSPHATASE_KINASE"/>
    <property type="match status" value="1"/>
</dbReference>
<dbReference type="Gene3D" id="3.40.50.1000">
    <property type="entry name" value="HAD superfamily/HAD-like"/>
    <property type="match status" value="1"/>
</dbReference>
<feature type="domain" description="PNK FHA" evidence="6">
    <location>
        <begin position="4"/>
        <end position="73"/>
    </location>
</feature>
<dbReference type="InterPro" id="IPR008984">
    <property type="entry name" value="SMAD_FHA_dom_sf"/>
</dbReference>
<dbReference type="InterPro" id="IPR036412">
    <property type="entry name" value="HAD-like_sf"/>
</dbReference>
<dbReference type="CDD" id="cd01625">
    <property type="entry name" value="HAD_PNP"/>
    <property type="match status" value="1"/>
</dbReference>
<evidence type="ECO:0000256" key="5">
    <source>
        <dbReference type="ARBA" id="ARBA00023242"/>
    </source>
</evidence>
<dbReference type="Proteomes" id="UP000789390">
    <property type="component" value="Unassembled WGS sequence"/>
</dbReference>
<dbReference type="GO" id="GO:0046404">
    <property type="term" value="F:ATP-dependent polydeoxyribonucleotide 5'-hydroxyl-kinase activity"/>
    <property type="evidence" value="ECO:0007669"/>
    <property type="project" value="InterPro"/>
</dbReference>
<proteinExistence type="predicted"/>
<dbReference type="GO" id="GO:0046403">
    <property type="term" value="F:polynucleotide 3'-phosphatase activity"/>
    <property type="evidence" value="ECO:0007669"/>
    <property type="project" value="InterPro"/>
</dbReference>
<dbReference type="PANTHER" id="PTHR12083">
    <property type="entry name" value="BIFUNCTIONAL POLYNUCLEOTIDE PHOSPHATASE/KINASE"/>
    <property type="match status" value="1"/>
</dbReference>
<dbReference type="FunFam" id="3.40.50.1000:FF:000078">
    <property type="entry name" value="Bifunctional polynucleotide phosphatase/kinase"/>
    <property type="match status" value="1"/>
</dbReference>
<protein>
    <recommendedName>
        <fullName evidence="6">PNK FHA domain-containing protein</fullName>
    </recommendedName>
</protein>
<dbReference type="Gene3D" id="2.60.200.20">
    <property type="match status" value="1"/>
</dbReference>
<dbReference type="Pfam" id="PF17913">
    <property type="entry name" value="FHA_2"/>
    <property type="match status" value="1"/>
</dbReference>
<evidence type="ECO:0000256" key="1">
    <source>
        <dbReference type="ARBA" id="ARBA00004123"/>
    </source>
</evidence>
<keyword evidence="4" id="KW-0234">DNA repair</keyword>
<dbReference type="NCBIfam" id="TIGR01663">
    <property type="entry name" value="PNK-3'Pase"/>
    <property type="match status" value="1"/>
</dbReference>
<dbReference type="FunFam" id="3.40.50.300:FF:000737">
    <property type="entry name" value="Bifunctional polynucleotide phosphatase/kinase"/>
    <property type="match status" value="1"/>
</dbReference>
<dbReference type="AlphaFoldDB" id="A0A8J2S7W3"/>
<dbReference type="InterPro" id="IPR013954">
    <property type="entry name" value="PNK3P"/>
</dbReference>
<dbReference type="OrthoDB" id="19045at2759"/>
<accession>A0A8J2S7W3</accession>
<dbReference type="InterPro" id="IPR027417">
    <property type="entry name" value="P-loop_NTPase"/>
</dbReference>
<dbReference type="Pfam" id="PF08645">
    <property type="entry name" value="PNK3P"/>
    <property type="match status" value="1"/>
</dbReference>
<reference evidence="7" key="1">
    <citation type="submission" date="2021-11" db="EMBL/GenBank/DDBJ databases">
        <authorList>
            <person name="Schell T."/>
        </authorList>
    </citation>
    <scope>NUCLEOTIDE SEQUENCE</scope>
    <source>
        <strain evidence="7">M5</strain>
    </source>
</reference>
<sequence>MFSCKIVSCNLDYTSIEINHLKPLSIGRGPLTKIKDPRLSRNHVELVADCKKGLLSIKLIGANACKAGNTILKSKNESTQLEHGEIIELLEKQYPFRVEFSPDPTKNLLSDTSSSSTEEVMVGKQTTLNNFLITKRKSTSDENALDPNHFAKKSKMENSWEEIDGGKLILFTSDPGAQHKSKIAAFDLDGTIITTQSGKVFPTNCQDWKLNFSQIPGKLKQLIEDGFKIIFITNQAGLSNGKVKPLDFRQKLCDIRSKLGIPIQVFISSGSGKYRKPAIGMWKYLSVNANGSVSVELESSFYCGDAAGREAKWAPGKKKDHSSVDRLFAINVGLKFYTPEEFFLGQRSVPYKKPDFEPRNVDASGPLIQPPDAPLFQKKQEVILLVGFPGSGKSNFAEHHALQSSYDVINRDSLGTWQKCVAAVEKSLDAGKSVLIDNTNPDKESRSRFVRLASTRELPCRCFVMNTTMAHALHNNKFRELTDEEHAPVSRMIFNVYKSKFQEPSLDEGFSQIVRVNFQPKFRSADDERLYKMYLLED</sequence>
<dbReference type="InterPro" id="IPR006551">
    <property type="entry name" value="Polynucleotide_phosphatase"/>
</dbReference>